<comment type="caution">
    <text evidence="1">The sequence shown here is derived from an EMBL/GenBank/DDBJ whole genome shotgun (WGS) entry which is preliminary data.</text>
</comment>
<dbReference type="HOGENOM" id="CLU_3135864_0_0_9"/>
<dbReference type="STRING" id="748224.HMPREF9436_00685"/>
<reference evidence="1 2" key="1">
    <citation type="submission" date="2010-08" db="EMBL/GenBank/DDBJ databases">
        <authorList>
            <person name="Weinstock G."/>
            <person name="Sodergren E."/>
            <person name="Clifton S."/>
            <person name="Fulton L."/>
            <person name="Fulton B."/>
            <person name="Courtney L."/>
            <person name="Fronick C."/>
            <person name="Harrison M."/>
            <person name="Strong C."/>
            <person name="Farmer C."/>
            <person name="Delahaunty K."/>
            <person name="Markovic C."/>
            <person name="Hall O."/>
            <person name="Minx P."/>
            <person name="Tomlinson C."/>
            <person name="Mitreva M."/>
            <person name="Hou S."/>
            <person name="Chen J."/>
            <person name="Wollam A."/>
            <person name="Pepin K.H."/>
            <person name="Johnson M."/>
            <person name="Bhonagiri V."/>
            <person name="Zhang X."/>
            <person name="Suruliraj S."/>
            <person name="Warren W."/>
            <person name="Chinwalla A."/>
            <person name="Mardis E.R."/>
            <person name="Wilson R.K."/>
        </authorList>
    </citation>
    <scope>NUCLEOTIDE SEQUENCE [LARGE SCALE GENOMIC DNA]</scope>
    <source>
        <strain evidence="1 2">KLE1255</strain>
    </source>
</reference>
<name>E2ZGA1_9FIRM</name>
<dbReference type="AlphaFoldDB" id="E2ZGA1"/>
<gene>
    <name evidence="1" type="ORF">HMPREF9436_00685</name>
</gene>
<evidence type="ECO:0000313" key="2">
    <source>
        <dbReference type="Proteomes" id="UP000006028"/>
    </source>
</evidence>
<organism evidence="1 2">
    <name type="scientific">Faecalibacterium cf. prausnitzii KLE1255</name>
    <dbReference type="NCBI Taxonomy" id="748224"/>
    <lineage>
        <taxon>Bacteria</taxon>
        <taxon>Bacillati</taxon>
        <taxon>Bacillota</taxon>
        <taxon>Clostridia</taxon>
        <taxon>Eubacteriales</taxon>
        <taxon>Oscillospiraceae</taxon>
        <taxon>Faecalibacterium</taxon>
    </lineage>
</organism>
<evidence type="ECO:0000313" key="1">
    <source>
        <dbReference type="EMBL" id="EFQ07797.1"/>
    </source>
</evidence>
<protein>
    <submittedName>
        <fullName evidence="1">Uncharacterized protein</fullName>
    </submittedName>
</protein>
<accession>E2ZGA1</accession>
<proteinExistence type="predicted"/>
<dbReference type="Proteomes" id="UP000006028">
    <property type="component" value="Unassembled WGS sequence"/>
</dbReference>
<dbReference type="EMBL" id="AECU01000052">
    <property type="protein sequence ID" value="EFQ07797.1"/>
    <property type="molecule type" value="Genomic_DNA"/>
</dbReference>
<dbReference type="BioCyc" id="FCF748224-HMP:GTSS-3275-MONOMER"/>
<sequence>MHLSAKQSRGRRSFVCAECGVCGIPAGKAARFLFPDLLRPPDTGAAPVP</sequence>